<feature type="transmembrane region" description="Helical" evidence="14">
    <location>
        <begin position="245"/>
        <end position="265"/>
    </location>
</feature>
<keyword evidence="11" id="KW-1015">Disulfide bond</keyword>
<keyword evidence="18" id="KW-1185">Reference proteome</keyword>
<comment type="similarity">
    <text evidence="13">Belongs to the cysteine-rich repeat secretory protein family. Plasmodesmata-located proteins (PDLD) subfamily.</text>
</comment>
<evidence type="ECO:0000256" key="9">
    <source>
        <dbReference type="ARBA" id="ARBA00022989"/>
    </source>
</evidence>
<keyword evidence="10 14" id="KW-0472">Membrane</keyword>
<keyword evidence="2" id="KW-0813">Transport</keyword>
<name>A0A9R1WYC8_LACSA</name>
<dbReference type="Pfam" id="PF01657">
    <property type="entry name" value="Stress-antifung"/>
    <property type="match status" value="2"/>
</dbReference>
<dbReference type="InterPro" id="IPR051378">
    <property type="entry name" value="Cell2Cell_Antifungal"/>
</dbReference>
<evidence type="ECO:0000256" key="3">
    <source>
        <dbReference type="ARBA" id="ARBA00022475"/>
    </source>
</evidence>
<dbReference type="PANTHER" id="PTHR32080:SF66">
    <property type="entry name" value="GNK2-LIKE DOMAIN-CONTAINING PROTEIN"/>
    <property type="match status" value="1"/>
</dbReference>
<dbReference type="InterPro" id="IPR002902">
    <property type="entry name" value="GNK2"/>
</dbReference>
<evidence type="ECO:0000256" key="11">
    <source>
        <dbReference type="ARBA" id="ARBA00023157"/>
    </source>
</evidence>
<evidence type="ECO:0000256" key="7">
    <source>
        <dbReference type="ARBA" id="ARBA00022737"/>
    </source>
</evidence>
<gene>
    <name evidence="17" type="ORF">LSAT_V11C800407020</name>
</gene>
<dbReference type="Gene3D" id="3.30.430.20">
    <property type="entry name" value="Gnk2 domain, C-X8-C-X2-C motif"/>
    <property type="match status" value="2"/>
</dbReference>
<feature type="domain" description="Gnk2-homologous" evidence="16">
    <location>
        <begin position="131"/>
        <end position="231"/>
    </location>
</feature>
<keyword evidence="9 14" id="KW-1133">Transmembrane helix</keyword>
<feature type="chain" id="PRO_5040309313" description="Gnk2-homologous domain-containing protein" evidence="15">
    <location>
        <begin position="25"/>
        <end position="275"/>
    </location>
</feature>
<evidence type="ECO:0000256" key="5">
    <source>
        <dbReference type="ARBA" id="ARBA00022692"/>
    </source>
</evidence>
<dbReference type="FunFam" id="3.30.430.20:FF:000001">
    <property type="entry name" value="cysteine-rich repeat secretory protein 3"/>
    <property type="match status" value="1"/>
</dbReference>
<reference evidence="17 18" key="1">
    <citation type="journal article" date="2017" name="Nat. Commun.">
        <title>Genome assembly with in vitro proximity ligation data and whole-genome triplication in lettuce.</title>
        <authorList>
            <person name="Reyes-Chin-Wo S."/>
            <person name="Wang Z."/>
            <person name="Yang X."/>
            <person name="Kozik A."/>
            <person name="Arikit S."/>
            <person name="Song C."/>
            <person name="Xia L."/>
            <person name="Froenicke L."/>
            <person name="Lavelle D.O."/>
            <person name="Truco M.J."/>
            <person name="Xia R."/>
            <person name="Zhu S."/>
            <person name="Xu C."/>
            <person name="Xu H."/>
            <person name="Xu X."/>
            <person name="Cox K."/>
            <person name="Korf I."/>
            <person name="Meyers B.C."/>
            <person name="Michelmore R.W."/>
        </authorList>
    </citation>
    <scope>NUCLEOTIDE SEQUENCE [LARGE SCALE GENOMIC DNA]</scope>
    <source>
        <strain evidence="18">cv. Salinas</strain>
        <tissue evidence="17">Seedlings</tissue>
    </source>
</reference>
<comment type="subcellular location">
    <subcellularLocation>
        <location evidence="12">Cell junction</location>
        <location evidence="12">Plasmodesma</location>
    </subcellularLocation>
    <subcellularLocation>
        <location evidence="1">Cell membrane</location>
        <topology evidence="1">Single-pass type I membrane protein</topology>
    </subcellularLocation>
</comment>
<feature type="domain" description="Gnk2-homologous" evidence="16">
    <location>
        <begin position="26"/>
        <end position="129"/>
    </location>
</feature>
<evidence type="ECO:0000256" key="14">
    <source>
        <dbReference type="SAM" id="Phobius"/>
    </source>
</evidence>
<keyword evidence="6 15" id="KW-0732">Signal</keyword>
<sequence>MHQVPLFLLFSLLSLKFFILSVSATNSLIYGGCSQLRFSPGTPYESNVNSLFTSLVNSASVSNFKISTSGSTQTNVVYGLFQCEGDLSNSICKDCVASAVSQLKTICPQATGGIIQIEGCFVRYDNISFFGVDDKTEVSKRCGPSIGYNSDVLNRRDAALASLTAANGQYFRGGGSGSVQGVAQCVQDLSVSQCQDCLVEASGRLRSECETSTWGDMFLGKCYIRYVDRDQHHSSTDDEDVDKTLAITIGVITGVILLIIFLSSLSKICNKKGGK</sequence>
<accession>A0A9R1WYC8</accession>
<dbReference type="Proteomes" id="UP000235145">
    <property type="component" value="Unassembled WGS sequence"/>
</dbReference>
<dbReference type="GO" id="GO:0009506">
    <property type="term" value="C:plasmodesma"/>
    <property type="evidence" value="ECO:0000318"/>
    <property type="project" value="GO_Central"/>
</dbReference>
<evidence type="ECO:0000313" key="17">
    <source>
        <dbReference type="EMBL" id="KAJ0191244.1"/>
    </source>
</evidence>
<keyword evidence="7" id="KW-0677">Repeat</keyword>
<dbReference type="AlphaFoldDB" id="A0A9R1WYC8"/>
<proteinExistence type="inferred from homology"/>
<dbReference type="CDD" id="cd23509">
    <property type="entry name" value="Gnk2-like"/>
    <property type="match status" value="2"/>
</dbReference>
<dbReference type="OrthoDB" id="1097929at2759"/>
<evidence type="ECO:0000259" key="16">
    <source>
        <dbReference type="PROSITE" id="PS51473"/>
    </source>
</evidence>
<feature type="signal peptide" evidence="15">
    <location>
        <begin position="1"/>
        <end position="24"/>
    </location>
</feature>
<evidence type="ECO:0000256" key="15">
    <source>
        <dbReference type="SAM" id="SignalP"/>
    </source>
</evidence>
<evidence type="ECO:0000256" key="12">
    <source>
        <dbReference type="ARBA" id="ARBA00024184"/>
    </source>
</evidence>
<dbReference type="GO" id="GO:0005886">
    <property type="term" value="C:plasma membrane"/>
    <property type="evidence" value="ECO:0007669"/>
    <property type="project" value="UniProtKB-SubCell"/>
</dbReference>
<protein>
    <recommendedName>
        <fullName evidence="16">Gnk2-homologous domain-containing protein</fullName>
    </recommendedName>
</protein>
<evidence type="ECO:0000313" key="18">
    <source>
        <dbReference type="Proteomes" id="UP000235145"/>
    </source>
</evidence>
<evidence type="ECO:0000256" key="13">
    <source>
        <dbReference type="ARBA" id="ARBA00038393"/>
    </source>
</evidence>
<evidence type="ECO:0000256" key="8">
    <source>
        <dbReference type="ARBA" id="ARBA00022949"/>
    </source>
</evidence>
<dbReference type="PANTHER" id="PTHR32080">
    <property type="entry name" value="ANTIFUNGAL PROTEIN GINKBILOBIN-2-LIKE"/>
    <property type="match status" value="1"/>
</dbReference>
<organism evidence="17 18">
    <name type="scientific">Lactuca sativa</name>
    <name type="common">Garden lettuce</name>
    <dbReference type="NCBI Taxonomy" id="4236"/>
    <lineage>
        <taxon>Eukaryota</taxon>
        <taxon>Viridiplantae</taxon>
        <taxon>Streptophyta</taxon>
        <taxon>Embryophyta</taxon>
        <taxon>Tracheophyta</taxon>
        <taxon>Spermatophyta</taxon>
        <taxon>Magnoliopsida</taxon>
        <taxon>eudicotyledons</taxon>
        <taxon>Gunneridae</taxon>
        <taxon>Pentapetalae</taxon>
        <taxon>asterids</taxon>
        <taxon>campanulids</taxon>
        <taxon>Asterales</taxon>
        <taxon>Asteraceae</taxon>
        <taxon>Cichorioideae</taxon>
        <taxon>Cichorieae</taxon>
        <taxon>Lactucinae</taxon>
        <taxon>Lactuca</taxon>
    </lineage>
</organism>
<dbReference type="EMBL" id="NBSK02000008">
    <property type="protein sequence ID" value="KAJ0191244.1"/>
    <property type="molecule type" value="Genomic_DNA"/>
</dbReference>
<keyword evidence="8" id="KW-0965">Cell junction</keyword>
<dbReference type="InterPro" id="IPR038408">
    <property type="entry name" value="GNK2_sf"/>
</dbReference>
<comment type="caution">
    <text evidence="17">The sequence shown here is derived from an EMBL/GenBank/DDBJ whole genome shotgun (WGS) entry which is preliminary data.</text>
</comment>
<evidence type="ECO:0000256" key="2">
    <source>
        <dbReference type="ARBA" id="ARBA00022448"/>
    </source>
</evidence>
<evidence type="ECO:0000256" key="10">
    <source>
        <dbReference type="ARBA" id="ARBA00023136"/>
    </source>
</evidence>
<keyword evidence="4" id="KW-0945">Host-virus interaction</keyword>
<evidence type="ECO:0000256" key="1">
    <source>
        <dbReference type="ARBA" id="ARBA00004251"/>
    </source>
</evidence>
<dbReference type="GO" id="GO:0042742">
    <property type="term" value="P:defense response to bacterium"/>
    <property type="evidence" value="ECO:0000318"/>
    <property type="project" value="GO_Central"/>
</dbReference>
<evidence type="ECO:0000256" key="6">
    <source>
        <dbReference type="ARBA" id="ARBA00022729"/>
    </source>
</evidence>
<keyword evidence="3" id="KW-1003">Cell membrane</keyword>
<dbReference type="PROSITE" id="PS51473">
    <property type="entry name" value="GNK2"/>
    <property type="match status" value="2"/>
</dbReference>
<keyword evidence="5 14" id="KW-0812">Transmembrane</keyword>
<evidence type="ECO:0000256" key="4">
    <source>
        <dbReference type="ARBA" id="ARBA00022581"/>
    </source>
</evidence>